<keyword evidence="3 7" id="KW-1134">Transmembrane beta strand</keyword>
<dbReference type="GO" id="GO:0009279">
    <property type="term" value="C:cell outer membrane"/>
    <property type="evidence" value="ECO:0007669"/>
    <property type="project" value="UniProtKB-SubCell"/>
</dbReference>
<gene>
    <name evidence="10" type="ORF">C8D93_10172</name>
</gene>
<evidence type="ECO:0000256" key="2">
    <source>
        <dbReference type="ARBA" id="ARBA00022448"/>
    </source>
</evidence>
<dbReference type="OrthoDB" id="9768147at2"/>
<accession>A0A318EJG9</accession>
<dbReference type="Pfam" id="PF25183">
    <property type="entry name" value="OMP_b-brl_4"/>
    <property type="match status" value="2"/>
</dbReference>
<evidence type="ECO:0000256" key="5">
    <source>
        <dbReference type="ARBA" id="ARBA00023136"/>
    </source>
</evidence>
<keyword evidence="4 7" id="KW-0812">Transmembrane</keyword>
<keyword evidence="10" id="KW-0675">Receptor</keyword>
<evidence type="ECO:0000313" key="11">
    <source>
        <dbReference type="Proteomes" id="UP000248330"/>
    </source>
</evidence>
<reference evidence="10 11" key="1">
    <citation type="submission" date="2018-04" db="EMBL/GenBank/DDBJ databases">
        <title>Genomic Encyclopedia of Type Strains, Phase IV (KMG-IV): sequencing the most valuable type-strain genomes for metagenomic binning, comparative biology and taxonomic classification.</title>
        <authorList>
            <person name="Goeker M."/>
        </authorList>
    </citation>
    <scope>NUCLEOTIDE SEQUENCE [LARGE SCALE GENOMIC DNA]</scope>
    <source>
        <strain evidence="10 11">DSM 104150</strain>
    </source>
</reference>
<dbReference type="Pfam" id="PF07715">
    <property type="entry name" value="Plug"/>
    <property type="match status" value="1"/>
</dbReference>
<keyword evidence="11" id="KW-1185">Reference proteome</keyword>
<feature type="domain" description="TonB-dependent transporter Oar-like beta-barrel" evidence="9">
    <location>
        <begin position="385"/>
        <end position="572"/>
    </location>
</feature>
<keyword evidence="2 7" id="KW-0813">Transport</keyword>
<evidence type="ECO:0000256" key="3">
    <source>
        <dbReference type="ARBA" id="ARBA00022452"/>
    </source>
</evidence>
<dbReference type="GO" id="GO:0044718">
    <property type="term" value="P:siderophore transmembrane transport"/>
    <property type="evidence" value="ECO:0007669"/>
    <property type="project" value="TreeGrafter"/>
</dbReference>
<evidence type="ECO:0000256" key="6">
    <source>
        <dbReference type="ARBA" id="ARBA00023237"/>
    </source>
</evidence>
<dbReference type="RefSeq" id="WP_110263193.1">
    <property type="nucleotide sequence ID" value="NZ_CAKZQT010000031.1"/>
</dbReference>
<dbReference type="Gene3D" id="2.40.170.20">
    <property type="entry name" value="TonB-dependent receptor, beta-barrel domain"/>
    <property type="match status" value="1"/>
</dbReference>
<dbReference type="EMBL" id="QICN01000001">
    <property type="protein sequence ID" value="PXV71034.1"/>
    <property type="molecule type" value="Genomic_DNA"/>
</dbReference>
<dbReference type="InterPro" id="IPR037066">
    <property type="entry name" value="Plug_dom_sf"/>
</dbReference>
<dbReference type="Proteomes" id="UP000248330">
    <property type="component" value="Unassembled WGS sequence"/>
</dbReference>
<comment type="subcellular location">
    <subcellularLocation>
        <location evidence="1 7">Cell outer membrane</location>
        <topology evidence="1 7">Multi-pass membrane protein</topology>
    </subcellularLocation>
</comment>
<organism evidence="10 11">
    <name type="scientific">Sinimarinibacterium flocculans</name>
    <dbReference type="NCBI Taxonomy" id="985250"/>
    <lineage>
        <taxon>Bacteria</taxon>
        <taxon>Pseudomonadati</taxon>
        <taxon>Pseudomonadota</taxon>
        <taxon>Gammaproteobacteria</taxon>
        <taxon>Nevskiales</taxon>
        <taxon>Nevskiaceae</taxon>
        <taxon>Sinimarinibacterium</taxon>
    </lineage>
</organism>
<comment type="caution">
    <text evidence="10">The sequence shown here is derived from an EMBL/GenBank/DDBJ whole genome shotgun (WGS) entry which is preliminary data.</text>
</comment>
<name>A0A318EJG9_9GAMM</name>
<evidence type="ECO:0000313" key="10">
    <source>
        <dbReference type="EMBL" id="PXV71034.1"/>
    </source>
</evidence>
<proteinExistence type="inferred from homology"/>
<dbReference type="Gene3D" id="2.170.130.10">
    <property type="entry name" value="TonB-dependent receptor, plug domain"/>
    <property type="match status" value="1"/>
</dbReference>
<feature type="domain" description="TonB-dependent receptor plug" evidence="8">
    <location>
        <begin position="138"/>
        <end position="239"/>
    </location>
</feature>
<sequence length="986" mass="108086">MEILFRAWIVARQREPLGAFAALFSIFLLAGSAWAQSNAQGYLYGNVPGTSGTVSAVSTETGFTIEVGVSGSGTYRIDSLPVGRYSVTYTAGDVKTSKSALVYLNKGTQVSFAAEPARLDDIVVSGVDAALVDTLSTETSTSFSAAELERIPVQRTLTAVQLLAPDAVEGSSDFTNQQGNRLVTFGGASPLENQFFINGFNITDFRNGLGAAEVPFEFFREINIRTGGYSAEFGRSMGGSISTVSKTGANEFRAGANIFWEPDFGREDYPDVFIRGGEPKFINSKDQRDKYEANIFASGPIIRDKLFFYGLVGTPYLNTENLTTGGSGFAELESDSPAYWAANLLYNIAYGHQLQLTAFSDERDYTTSTSAYDLETGTRTSTPLDGVTEETFGGQNYIINYTGQLTDWMALNLLYGKGERKEIATSRSASGTPCSAIVDRRGSGSSRLGCIPATAREQNIIDTREAYRFDTTFTFDAYGFHQLKIGYDREDLETDYTLAYAGDGTVYTYDTCESVDGCDLQGQTVTQGTEYVNLRSFGFAGVFENKLTAYYLQDSWQVTPRLLVDLGVRYDEFDLHDAFGDSYLTLEDNWAPRLGASYDLFGDGDSKVYANYGKYFLPIVTNLAARALAIGEDRTTNYTYDSIDDNGFPTGLQQVGNSFADVGSGDQAYDQNIKATELDEFIIGFETEVAPRWVLGVSASHRNLIEAQEDTCYFDAVSGQYGCVLLNPGASPFIDGQDFDFDGEPDTLTISNDTLMLPEAKRKYYAVQVDLQRFFDGKWEAYFSYTWSHLYGNFEGFANSDVGQDDAGITITFDNFALVADGDLPNDRRHNLKARGSYAPTDEWRFGASFQLQSGRPKNAFGLIPLGTPGFDADPALNNAVIGLYNGAYEGEFAYVNGQQVGRGSEGRLSWTFTLDLSANYAPGALPGLTIGLDLFNVTNEDEVTNIIEEYELQSGQNPEYGTPRTASSFQTPRTVRLSARYEFGL</sequence>
<protein>
    <submittedName>
        <fullName evidence="10">TonB-dependent receptor-like protein</fullName>
    </submittedName>
</protein>
<dbReference type="InterPro" id="IPR039426">
    <property type="entry name" value="TonB-dep_rcpt-like"/>
</dbReference>
<evidence type="ECO:0000256" key="1">
    <source>
        <dbReference type="ARBA" id="ARBA00004571"/>
    </source>
</evidence>
<feature type="domain" description="TonB-dependent transporter Oar-like beta-barrel" evidence="9">
    <location>
        <begin position="587"/>
        <end position="839"/>
    </location>
</feature>
<dbReference type="PANTHER" id="PTHR30069:SF46">
    <property type="entry name" value="OAR PROTEIN"/>
    <property type="match status" value="1"/>
</dbReference>
<evidence type="ECO:0000259" key="9">
    <source>
        <dbReference type="Pfam" id="PF25183"/>
    </source>
</evidence>
<dbReference type="PANTHER" id="PTHR30069">
    <property type="entry name" value="TONB-DEPENDENT OUTER MEMBRANE RECEPTOR"/>
    <property type="match status" value="1"/>
</dbReference>
<dbReference type="InterPro" id="IPR012910">
    <property type="entry name" value="Plug_dom"/>
</dbReference>
<dbReference type="GO" id="GO:0015344">
    <property type="term" value="F:siderophore uptake transmembrane transporter activity"/>
    <property type="evidence" value="ECO:0007669"/>
    <property type="project" value="TreeGrafter"/>
</dbReference>
<evidence type="ECO:0000259" key="8">
    <source>
        <dbReference type="Pfam" id="PF07715"/>
    </source>
</evidence>
<comment type="similarity">
    <text evidence="7">Belongs to the TonB-dependent receptor family.</text>
</comment>
<dbReference type="SUPFAM" id="SSF56935">
    <property type="entry name" value="Porins"/>
    <property type="match status" value="1"/>
</dbReference>
<dbReference type="InterPro" id="IPR057601">
    <property type="entry name" value="Oar-like_b-barrel"/>
</dbReference>
<keyword evidence="6 7" id="KW-0998">Cell outer membrane</keyword>
<evidence type="ECO:0000256" key="4">
    <source>
        <dbReference type="ARBA" id="ARBA00022692"/>
    </source>
</evidence>
<evidence type="ECO:0000256" key="7">
    <source>
        <dbReference type="PROSITE-ProRule" id="PRU01360"/>
    </source>
</evidence>
<keyword evidence="5 7" id="KW-0472">Membrane</keyword>
<dbReference type="InterPro" id="IPR036942">
    <property type="entry name" value="Beta-barrel_TonB_sf"/>
</dbReference>
<dbReference type="AlphaFoldDB" id="A0A318EJG9"/>
<dbReference type="PROSITE" id="PS52016">
    <property type="entry name" value="TONB_DEPENDENT_REC_3"/>
    <property type="match status" value="1"/>
</dbReference>